<evidence type="ECO:0000259" key="1">
    <source>
        <dbReference type="PROSITE" id="PS50879"/>
    </source>
</evidence>
<feature type="domain" description="RNase H type-1" evidence="1">
    <location>
        <begin position="133"/>
        <end position="207"/>
    </location>
</feature>
<protein>
    <recommendedName>
        <fullName evidence="1">RNase H type-1 domain-containing protein</fullName>
    </recommendedName>
</protein>
<dbReference type="PANTHER" id="PTHR48475:SF2">
    <property type="entry name" value="RIBONUCLEASE H"/>
    <property type="match status" value="1"/>
</dbReference>
<gene>
    <name evidence="2" type="ORF">LIER_20552</name>
</gene>
<comment type="caution">
    <text evidence="2">The sequence shown here is derived from an EMBL/GenBank/DDBJ whole genome shotgun (WGS) entry which is preliminary data.</text>
</comment>
<keyword evidence="3" id="KW-1185">Reference proteome</keyword>
<evidence type="ECO:0000313" key="2">
    <source>
        <dbReference type="EMBL" id="GAA0165053.1"/>
    </source>
</evidence>
<dbReference type="GO" id="GO:0004523">
    <property type="term" value="F:RNA-DNA hybrid ribonuclease activity"/>
    <property type="evidence" value="ECO:0007669"/>
    <property type="project" value="InterPro"/>
</dbReference>
<reference evidence="2 3" key="1">
    <citation type="submission" date="2024-01" db="EMBL/GenBank/DDBJ databases">
        <title>The complete chloroplast genome sequence of Lithospermum erythrorhizon: insights into the phylogenetic relationship among Boraginaceae species and the maternal lineages of purple gromwells.</title>
        <authorList>
            <person name="Okada T."/>
            <person name="Watanabe K."/>
        </authorList>
    </citation>
    <scope>NUCLEOTIDE SEQUENCE [LARGE SCALE GENOMIC DNA]</scope>
</reference>
<dbReference type="Gene3D" id="3.30.420.10">
    <property type="entry name" value="Ribonuclease H-like superfamily/Ribonuclease H"/>
    <property type="match status" value="1"/>
</dbReference>
<dbReference type="InterPro" id="IPR036397">
    <property type="entry name" value="RNaseH_sf"/>
</dbReference>
<organism evidence="2 3">
    <name type="scientific">Lithospermum erythrorhizon</name>
    <name type="common">Purple gromwell</name>
    <name type="synonym">Lithospermum officinale var. erythrorhizon</name>
    <dbReference type="NCBI Taxonomy" id="34254"/>
    <lineage>
        <taxon>Eukaryota</taxon>
        <taxon>Viridiplantae</taxon>
        <taxon>Streptophyta</taxon>
        <taxon>Embryophyta</taxon>
        <taxon>Tracheophyta</taxon>
        <taxon>Spermatophyta</taxon>
        <taxon>Magnoliopsida</taxon>
        <taxon>eudicotyledons</taxon>
        <taxon>Gunneridae</taxon>
        <taxon>Pentapetalae</taxon>
        <taxon>asterids</taxon>
        <taxon>lamiids</taxon>
        <taxon>Boraginales</taxon>
        <taxon>Boraginaceae</taxon>
        <taxon>Boraginoideae</taxon>
        <taxon>Lithospermeae</taxon>
        <taxon>Lithospermum</taxon>
    </lineage>
</organism>
<name>A0AAV3QMY7_LITER</name>
<sequence>MTNQTNRDSHKVHLPIRGPEPALLQSLFTIPIVVGKAGRRDTLQLYVVVSEHALSSVLIKEEEKVQRLVYYILENPSKLGRIVKWAIELSEFDLRYKPNTSIKAQALADFVVECTNRPNEEAPELINLIEASQEKVWLLYVDGACNPGNSGAGILLWSLEGNKIEYALLFTFKSTNNEAEYEALVNWLTLQTKDGFSAVGWPCEGQF</sequence>
<dbReference type="InterPro" id="IPR002156">
    <property type="entry name" value="RNaseH_domain"/>
</dbReference>
<dbReference type="PANTHER" id="PTHR48475">
    <property type="entry name" value="RIBONUCLEASE H"/>
    <property type="match status" value="1"/>
</dbReference>
<dbReference type="AlphaFoldDB" id="A0AAV3QMY7"/>
<dbReference type="PROSITE" id="PS50879">
    <property type="entry name" value="RNASE_H_1"/>
    <property type="match status" value="1"/>
</dbReference>
<dbReference type="GO" id="GO:0003676">
    <property type="term" value="F:nucleic acid binding"/>
    <property type="evidence" value="ECO:0007669"/>
    <property type="project" value="InterPro"/>
</dbReference>
<dbReference type="SUPFAM" id="SSF53098">
    <property type="entry name" value="Ribonuclease H-like"/>
    <property type="match status" value="1"/>
</dbReference>
<proteinExistence type="predicted"/>
<dbReference type="InterPro" id="IPR012337">
    <property type="entry name" value="RNaseH-like_sf"/>
</dbReference>
<accession>A0AAV3QMY7</accession>
<evidence type="ECO:0000313" key="3">
    <source>
        <dbReference type="Proteomes" id="UP001454036"/>
    </source>
</evidence>
<dbReference type="EMBL" id="BAABME010005235">
    <property type="protein sequence ID" value="GAA0165053.1"/>
    <property type="molecule type" value="Genomic_DNA"/>
</dbReference>
<dbReference type="Proteomes" id="UP001454036">
    <property type="component" value="Unassembled WGS sequence"/>
</dbReference>